<keyword evidence="3" id="KW-1185">Reference proteome</keyword>
<feature type="transmembrane region" description="Helical" evidence="1">
    <location>
        <begin position="461"/>
        <end position="480"/>
    </location>
</feature>
<gene>
    <name evidence="2" type="ORF">GMO_01660</name>
</gene>
<dbReference type="AlphaFoldDB" id="G6XFA1"/>
<feature type="transmembrane region" description="Helical" evidence="1">
    <location>
        <begin position="178"/>
        <end position="204"/>
    </location>
</feature>
<keyword evidence="1" id="KW-0472">Membrane</keyword>
<dbReference type="InterPro" id="IPR005625">
    <property type="entry name" value="PepSY-ass_TM"/>
</dbReference>
<dbReference type="eggNOG" id="COG3182">
    <property type="taxonomic scope" value="Bacteria"/>
</dbReference>
<dbReference type="EMBL" id="AGQV01000001">
    <property type="protein sequence ID" value="EHH68859.1"/>
    <property type="molecule type" value="Genomic_DNA"/>
</dbReference>
<dbReference type="Proteomes" id="UP000004949">
    <property type="component" value="Unassembled WGS sequence"/>
</dbReference>
<feature type="transmembrane region" description="Helical" evidence="1">
    <location>
        <begin position="430"/>
        <end position="449"/>
    </location>
</feature>
<feature type="transmembrane region" description="Helical" evidence="1">
    <location>
        <begin position="360"/>
        <end position="385"/>
    </location>
</feature>
<dbReference type="OrthoDB" id="9776609at2"/>
<name>G6XFA1_9PROT</name>
<evidence type="ECO:0000256" key="1">
    <source>
        <dbReference type="SAM" id="Phobius"/>
    </source>
</evidence>
<keyword evidence="1" id="KW-1133">Transmembrane helix</keyword>
<dbReference type="PANTHER" id="PTHR34219:SF4">
    <property type="entry name" value="PEPSY DOMAIN-CONTAINING PROTEIN"/>
    <property type="match status" value="1"/>
</dbReference>
<feature type="transmembrane region" description="Helical" evidence="1">
    <location>
        <begin position="12"/>
        <end position="36"/>
    </location>
</feature>
<evidence type="ECO:0000313" key="2">
    <source>
        <dbReference type="EMBL" id="EHH68859.1"/>
    </source>
</evidence>
<dbReference type="Pfam" id="PF03929">
    <property type="entry name" value="PepSY_TM"/>
    <property type="match status" value="1"/>
</dbReference>
<protein>
    <recommendedName>
        <fullName evidence="4">PepSY-associated TM helix domain-containing protein</fullName>
    </recommendedName>
</protein>
<proteinExistence type="predicted"/>
<feature type="transmembrane region" description="Helical" evidence="1">
    <location>
        <begin position="405"/>
        <end position="423"/>
    </location>
</feature>
<keyword evidence="1" id="KW-0812">Transmembrane</keyword>
<evidence type="ECO:0000313" key="3">
    <source>
        <dbReference type="Proteomes" id="UP000004949"/>
    </source>
</evidence>
<comment type="caution">
    <text evidence="2">The sequence shown here is derived from an EMBL/GenBank/DDBJ whole genome shotgun (WGS) entry which is preliminary data.</text>
</comment>
<sequence>MHETLRTRMGWLHAWIGFAFGLLLVCVFISGTVSVFDTELTRWLQPEAPPEAVSPTADALDRSLPTVHSLMVEGKWPFITFPSPRDPYLRIQHYDGAEFLSVPLDPGTGTPLPVRQTAGGTFFYNLHASLRSGETGMMFVTFSGAALLVMLGSGLIIHLRGLVSDLTLLRPHAQRLRAWLDVHVLSSVPFIPFAIVMAYTGAFIHVRTILPPVSYVTFLRTALTSAPANTAQPPPPVTTKDIPPISGMVTHAEAALGPAGFALFSGDTLLVSRTDASGPELTRDHIDFSLKTGKQTGSAFLTTPIARTQAVLTGLHYGRWAGPSMRWLYFLSGLAGTVMISSGLIFFLMKRRRQSGHLPVFRLAEGLAISVILGFPFAILGVLWANRLIPVGIPDRPIAEVRSFFILWAFSALVGLITSCSGYPLAGWKTLLWGLVLAGTLLTPLDFLTRPGATPFHAPTVFAATDLVALLAALCSFQVARRL</sequence>
<dbReference type="STRING" id="1088869.GMO_01660"/>
<dbReference type="PANTHER" id="PTHR34219">
    <property type="entry name" value="IRON-REGULATED INNER MEMBRANE PROTEIN-RELATED"/>
    <property type="match status" value="1"/>
</dbReference>
<organism evidence="2 3">
    <name type="scientific">Gluconobacter morbifer G707</name>
    <dbReference type="NCBI Taxonomy" id="1088869"/>
    <lineage>
        <taxon>Bacteria</taxon>
        <taxon>Pseudomonadati</taxon>
        <taxon>Pseudomonadota</taxon>
        <taxon>Alphaproteobacteria</taxon>
        <taxon>Acetobacterales</taxon>
        <taxon>Acetobacteraceae</taxon>
        <taxon>Gluconobacter</taxon>
    </lineage>
</organism>
<feature type="transmembrane region" description="Helical" evidence="1">
    <location>
        <begin position="327"/>
        <end position="348"/>
    </location>
</feature>
<feature type="transmembrane region" description="Helical" evidence="1">
    <location>
        <begin position="136"/>
        <end position="157"/>
    </location>
</feature>
<dbReference type="PATRIC" id="fig|1088869.3.peg.166"/>
<reference evidence="2 3" key="1">
    <citation type="submission" date="2011-10" db="EMBL/GenBank/DDBJ databases">
        <title>Genome sequence of Gluconobacter morbifer G707, isolated from Drosophila gut.</title>
        <authorList>
            <person name="Lee W.-J."/>
            <person name="Kim E.-K."/>
        </authorList>
    </citation>
    <scope>NUCLEOTIDE SEQUENCE [LARGE SCALE GENOMIC DNA]</scope>
    <source>
        <strain evidence="2 3">G707</strain>
    </source>
</reference>
<evidence type="ECO:0008006" key="4">
    <source>
        <dbReference type="Google" id="ProtNLM"/>
    </source>
</evidence>
<accession>G6XFA1</accession>
<dbReference type="RefSeq" id="WP_008850317.1">
    <property type="nucleotide sequence ID" value="NZ_AGQV01000001.1"/>
</dbReference>